<evidence type="ECO:0000256" key="3">
    <source>
        <dbReference type="ARBA" id="ARBA00023157"/>
    </source>
</evidence>
<feature type="domain" description="Thioredoxin" evidence="5">
    <location>
        <begin position="225"/>
        <end position="363"/>
    </location>
</feature>
<dbReference type="PATRIC" id="fig|1307839.3.peg.420"/>
<protein>
    <submittedName>
        <fullName evidence="6">Thiol-disulfide oxidoreductase ResA</fullName>
    </submittedName>
</protein>
<dbReference type="GO" id="GO:0030313">
    <property type="term" value="C:cell envelope"/>
    <property type="evidence" value="ECO:0007669"/>
    <property type="project" value="UniProtKB-SubCell"/>
</dbReference>
<dbReference type="CDD" id="cd02966">
    <property type="entry name" value="TlpA_like_family"/>
    <property type="match status" value="1"/>
</dbReference>
<name>A0A0S2HVJ0_9BACT</name>
<keyword evidence="2" id="KW-0201">Cytochrome c-type biogenesis</keyword>
<dbReference type="Gene3D" id="3.40.30.10">
    <property type="entry name" value="Glutaredoxin"/>
    <property type="match status" value="1"/>
</dbReference>
<dbReference type="InterPro" id="IPR036249">
    <property type="entry name" value="Thioredoxin-like_sf"/>
</dbReference>
<dbReference type="InterPro" id="IPR025380">
    <property type="entry name" value="DUF4369"/>
</dbReference>
<keyword evidence="7" id="KW-1185">Reference proteome</keyword>
<dbReference type="SUPFAM" id="SSF52833">
    <property type="entry name" value="Thioredoxin-like"/>
    <property type="match status" value="1"/>
</dbReference>
<dbReference type="PROSITE" id="PS51257">
    <property type="entry name" value="PROKAR_LIPOPROTEIN"/>
    <property type="match status" value="1"/>
</dbReference>
<evidence type="ECO:0000256" key="1">
    <source>
        <dbReference type="ARBA" id="ARBA00004196"/>
    </source>
</evidence>
<comment type="subcellular location">
    <subcellularLocation>
        <location evidence="1">Cell envelope</location>
    </subcellularLocation>
</comment>
<reference evidence="6 7" key="1">
    <citation type="submission" date="2015-11" db="EMBL/GenBank/DDBJ databases">
        <title>Description and complete genome sequence of a novel strain predominating in hypersaline microbial mats and representing a new family of the Bacteriodetes phylum.</title>
        <authorList>
            <person name="Spring S."/>
            <person name="Bunk B."/>
            <person name="Sproer C."/>
            <person name="Klenk H.-P."/>
        </authorList>
    </citation>
    <scope>NUCLEOTIDE SEQUENCE [LARGE SCALE GENOMIC DNA]</scope>
    <source>
        <strain evidence="6 7">L21-Spi-D4</strain>
    </source>
</reference>
<dbReference type="PANTHER" id="PTHR42852">
    <property type="entry name" value="THIOL:DISULFIDE INTERCHANGE PROTEIN DSBE"/>
    <property type="match status" value="1"/>
</dbReference>
<dbReference type="AlphaFoldDB" id="A0A0S2HVJ0"/>
<dbReference type="GO" id="GO:0016209">
    <property type="term" value="F:antioxidant activity"/>
    <property type="evidence" value="ECO:0007669"/>
    <property type="project" value="InterPro"/>
</dbReference>
<sequence>MKKIIVIIAALALMTACSEKEGYDVHIKTVEKEADWAYLLNVQNNQLVPFDSAQWKDGYQFTGSVERPELVFFNLKGTNKREPLFLENTSITVTPAEGNPGSFNYEGSKLNDIFEQYNDSANYYSQENQRLYSEYQKARQDANKTREDSIRGLVEGLYDKEQAYSESFALENLDNLVGLYIVRRKLVYSMDYEKLKDVLGKVPEDNQNNAYYEYLEKHLAKLEKTRIGKEAPTFTMKDTAGNEVALKDFRGNYTLVDFWAAWCGPCRRANPHVVEIYEEYHPKGFQVLGVSFDQSREAWIKAIHEDNLPWTQVSDLKGWKNEAGQLYGVNSIPHTVLIDPEGKIVANRFSHEELREKLEEIYQ</sequence>
<evidence type="ECO:0000256" key="4">
    <source>
        <dbReference type="ARBA" id="ARBA00023284"/>
    </source>
</evidence>
<dbReference type="InterPro" id="IPR013766">
    <property type="entry name" value="Thioredoxin_domain"/>
</dbReference>
<dbReference type="KEGG" id="blq:L21SP5_00384"/>
<dbReference type="Proteomes" id="UP000064893">
    <property type="component" value="Chromosome"/>
</dbReference>
<dbReference type="PANTHER" id="PTHR42852:SF6">
    <property type="entry name" value="THIOL:DISULFIDE INTERCHANGE PROTEIN DSBE"/>
    <property type="match status" value="1"/>
</dbReference>
<dbReference type="InterPro" id="IPR000866">
    <property type="entry name" value="AhpC/TSA"/>
</dbReference>
<dbReference type="GO" id="GO:0016491">
    <property type="term" value="F:oxidoreductase activity"/>
    <property type="evidence" value="ECO:0007669"/>
    <property type="project" value="InterPro"/>
</dbReference>
<dbReference type="STRING" id="1307839.L21SP5_00384"/>
<keyword evidence="3" id="KW-1015">Disulfide bond</keyword>
<proteinExistence type="predicted"/>
<dbReference type="Pfam" id="PF00578">
    <property type="entry name" value="AhpC-TSA"/>
    <property type="match status" value="1"/>
</dbReference>
<evidence type="ECO:0000256" key="2">
    <source>
        <dbReference type="ARBA" id="ARBA00022748"/>
    </source>
</evidence>
<organism evidence="6 7">
    <name type="scientific">Salinivirga cyanobacteriivorans</name>
    <dbReference type="NCBI Taxonomy" id="1307839"/>
    <lineage>
        <taxon>Bacteria</taxon>
        <taxon>Pseudomonadati</taxon>
        <taxon>Bacteroidota</taxon>
        <taxon>Bacteroidia</taxon>
        <taxon>Bacteroidales</taxon>
        <taxon>Salinivirgaceae</taxon>
        <taxon>Salinivirga</taxon>
    </lineage>
</organism>
<accession>A0A0S2HVJ0</accession>
<dbReference type="GO" id="GO:0017004">
    <property type="term" value="P:cytochrome complex assembly"/>
    <property type="evidence" value="ECO:0007669"/>
    <property type="project" value="UniProtKB-KW"/>
</dbReference>
<gene>
    <name evidence="6" type="primary">resA_1</name>
    <name evidence="6" type="ORF">L21SP5_00384</name>
</gene>
<keyword evidence="4" id="KW-0676">Redox-active center</keyword>
<evidence type="ECO:0000313" key="6">
    <source>
        <dbReference type="EMBL" id="ALO14063.1"/>
    </source>
</evidence>
<dbReference type="Pfam" id="PF14289">
    <property type="entry name" value="DUF4369"/>
    <property type="match status" value="1"/>
</dbReference>
<dbReference type="OrthoDB" id="9794348at2"/>
<dbReference type="PROSITE" id="PS51352">
    <property type="entry name" value="THIOREDOXIN_2"/>
    <property type="match status" value="1"/>
</dbReference>
<dbReference type="EMBL" id="CP013118">
    <property type="protein sequence ID" value="ALO14063.1"/>
    <property type="molecule type" value="Genomic_DNA"/>
</dbReference>
<evidence type="ECO:0000259" key="5">
    <source>
        <dbReference type="PROSITE" id="PS51352"/>
    </source>
</evidence>
<dbReference type="RefSeq" id="WP_057951650.1">
    <property type="nucleotide sequence ID" value="NZ_CP013118.1"/>
</dbReference>
<evidence type="ECO:0000313" key="7">
    <source>
        <dbReference type="Proteomes" id="UP000064893"/>
    </source>
</evidence>
<dbReference type="InterPro" id="IPR050553">
    <property type="entry name" value="Thioredoxin_ResA/DsbE_sf"/>
</dbReference>